<evidence type="ECO:0000313" key="1">
    <source>
        <dbReference type="EMBL" id="AXD73819.1"/>
    </source>
</evidence>
<dbReference type="AlphaFoldDB" id="A0A7U5YUW7"/>
<name>A0A7U5YUW7_SALER</name>
<accession>A0A7U5YUW7</accession>
<gene>
    <name evidence="1" type="ORF">CHC34_24650</name>
</gene>
<protein>
    <submittedName>
        <fullName evidence="1">Uncharacterized protein</fullName>
    </submittedName>
</protein>
<reference evidence="1 2" key="1">
    <citation type="submission" date="2018-06" db="EMBL/GenBank/DDBJ databases">
        <title>Completed Genome Sequences of 32 Strains from Various Serotypes of Salmonella enterica.</title>
        <authorList>
            <person name="Nash J.H.E."/>
            <person name="Robertson J."/>
            <person name="Bessonov K."/>
        </authorList>
    </citation>
    <scope>NUCLEOTIDE SEQUENCE [LARGE SCALE GENOMIC DNA]</scope>
    <source>
        <strain evidence="1 2">SA20021456</strain>
    </source>
</reference>
<organism evidence="1 2">
    <name type="scientific">Salmonella enterica</name>
    <name type="common">Salmonella choleraesuis</name>
    <dbReference type="NCBI Taxonomy" id="28901"/>
    <lineage>
        <taxon>Bacteria</taxon>
        <taxon>Pseudomonadati</taxon>
        <taxon>Pseudomonadota</taxon>
        <taxon>Gammaproteobacteria</taxon>
        <taxon>Enterobacterales</taxon>
        <taxon>Enterobacteriaceae</taxon>
        <taxon>Salmonella</taxon>
    </lineage>
</organism>
<evidence type="ECO:0000313" key="2">
    <source>
        <dbReference type="Proteomes" id="UP000251994"/>
    </source>
</evidence>
<dbReference type="EMBL" id="CP030219">
    <property type="protein sequence ID" value="AXD73819.1"/>
    <property type="molecule type" value="Genomic_DNA"/>
</dbReference>
<dbReference type="Proteomes" id="UP000251994">
    <property type="component" value="Chromosome"/>
</dbReference>
<sequence length="102" mass="11404">MDNLIFLSASLSLLQNGICADHDPDRRGPACFSCRGPAGQRPNGAEYEPDSDMSRCTSCLVLFDAYLFLKRPCMKKNSLHDLTPGILSFTRLMTLYLTKKSR</sequence>
<proteinExistence type="predicted"/>